<dbReference type="RefSeq" id="XP_805940.1">
    <property type="nucleotide sequence ID" value="XM_800847.1"/>
</dbReference>
<proteinExistence type="predicted"/>
<dbReference type="AlphaFoldDB" id="Q4CUY8"/>
<dbReference type="GeneID" id="3535834"/>
<evidence type="ECO:0000313" key="2">
    <source>
        <dbReference type="Proteomes" id="UP000002296"/>
    </source>
</evidence>
<reference evidence="1 2" key="1">
    <citation type="journal article" date="2005" name="Science">
        <title>The genome sequence of Trypanosoma cruzi, etiologic agent of Chagas disease.</title>
        <authorList>
            <person name="El-Sayed N.M."/>
            <person name="Myler P.J."/>
            <person name="Bartholomeu D.C."/>
            <person name="Nilsson D."/>
            <person name="Aggarwal G."/>
            <person name="Tran A.N."/>
            <person name="Ghedin E."/>
            <person name="Worthey E.A."/>
            <person name="Delcher A.L."/>
            <person name="Blandin G."/>
            <person name="Westenberger S.J."/>
            <person name="Caler E."/>
            <person name="Cerqueira G.C."/>
            <person name="Branche C."/>
            <person name="Haas B."/>
            <person name="Anupama A."/>
            <person name="Arner E."/>
            <person name="Aslund L."/>
            <person name="Attipoe P."/>
            <person name="Bontempi E."/>
            <person name="Bringaud F."/>
            <person name="Burton P."/>
            <person name="Cadag E."/>
            <person name="Campbell D.A."/>
            <person name="Carrington M."/>
            <person name="Crabtree J."/>
            <person name="Darban H."/>
            <person name="da Silveira J.F."/>
            <person name="de Jong P."/>
            <person name="Edwards K."/>
            <person name="Englund P.T."/>
            <person name="Fazelina G."/>
            <person name="Feldblyum T."/>
            <person name="Ferella M."/>
            <person name="Frasch A.C."/>
            <person name="Gull K."/>
            <person name="Horn D."/>
            <person name="Hou L."/>
            <person name="Huang Y."/>
            <person name="Kindlund E."/>
            <person name="Klingbeil M."/>
            <person name="Kluge S."/>
            <person name="Koo H."/>
            <person name="Lacerda D."/>
            <person name="Levin M.J."/>
            <person name="Lorenzi H."/>
            <person name="Louie T."/>
            <person name="Machado C.R."/>
            <person name="McCulloch R."/>
            <person name="McKenna A."/>
            <person name="Mizuno Y."/>
            <person name="Mottram J.C."/>
            <person name="Nelson S."/>
            <person name="Ochaya S."/>
            <person name="Osoegawa K."/>
            <person name="Pai G."/>
            <person name="Parsons M."/>
            <person name="Pentony M."/>
            <person name="Pettersson U."/>
            <person name="Pop M."/>
            <person name="Ramirez J.L."/>
            <person name="Rinta J."/>
            <person name="Robertson L."/>
            <person name="Salzberg S.L."/>
            <person name="Sanchez D.O."/>
            <person name="Seyler A."/>
            <person name="Sharma R."/>
            <person name="Shetty J."/>
            <person name="Simpson A.J."/>
            <person name="Sisk E."/>
            <person name="Tammi M.T."/>
            <person name="Tarleton R."/>
            <person name="Teixeira S."/>
            <person name="Van Aken S."/>
            <person name="Vogt C."/>
            <person name="Ward P.N."/>
            <person name="Wickstead B."/>
            <person name="Wortman J."/>
            <person name="White O."/>
            <person name="Fraser C.M."/>
            <person name="Stuart K.D."/>
            <person name="Andersson B."/>
        </authorList>
    </citation>
    <scope>NUCLEOTIDE SEQUENCE [LARGE SCALE GENOMIC DNA]</scope>
    <source>
        <strain evidence="1 2">CL Brener</strain>
    </source>
</reference>
<organism evidence="1 2">
    <name type="scientific">Trypanosoma cruzi (strain CL Brener)</name>
    <dbReference type="NCBI Taxonomy" id="353153"/>
    <lineage>
        <taxon>Eukaryota</taxon>
        <taxon>Discoba</taxon>
        <taxon>Euglenozoa</taxon>
        <taxon>Kinetoplastea</taxon>
        <taxon>Metakinetoplastina</taxon>
        <taxon>Trypanosomatida</taxon>
        <taxon>Trypanosomatidae</taxon>
        <taxon>Trypanosoma</taxon>
        <taxon>Schizotrypanum</taxon>
    </lineage>
</organism>
<dbReference type="KEGG" id="tcr:510259.12"/>
<evidence type="ECO:0000313" key="1">
    <source>
        <dbReference type="EMBL" id="EAN84089.1"/>
    </source>
</evidence>
<dbReference type="EMBL" id="AAHK01001797">
    <property type="protein sequence ID" value="EAN84089.1"/>
    <property type="molecule type" value="Genomic_DNA"/>
</dbReference>
<name>Q4CUY8_TRYCC</name>
<comment type="caution">
    <text evidence="1">The sequence shown here is derived from an EMBL/GenBank/DDBJ whole genome shotgun (WGS) entry which is preliminary data.</text>
</comment>
<protein>
    <submittedName>
        <fullName evidence="1">Uncharacterized protein</fullName>
    </submittedName>
</protein>
<accession>Q4CUY8</accession>
<keyword evidence="2" id="KW-1185">Reference proteome</keyword>
<gene>
    <name evidence="1" type="ORF">Tc00.1047053510259.12</name>
</gene>
<sequence length="132" mass="15000">MNTGWISSISFSFFSAQRMKRLPVREIGLLCERLQSVQGSDAKLQGAIAEGIRTRVVDKNTLPFIVQRLALSGNWQLAVKVMESECLDRRQIRRDQNAWPILERVAPCGESRDAIRRALVRLYGVACRPKTK</sequence>
<dbReference type="InParanoid" id="Q4CUY8"/>
<dbReference type="PaxDb" id="353153-Q4CUY8"/>
<dbReference type="Proteomes" id="UP000002296">
    <property type="component" value="Unassembled WGS sequence"/>
</dbReference>